<dbReference type="GO" id="GO:0005634">
    <property type="term" value="C:nucleus"/>
    <property type="evidence" value="ECO:0007669"/>
    <property type="project" value="UniProtKB-SubCell"/>
</dbReference>
<organism evidence="6 7">
    <name type="scientific">Calycina marina</name>
    <dbReference type="NCBI Taxonomy" id="1763456"/>
    <lineage>
        <taxon>Eukaryota</taxon>
        <taxon>Fungi</taxon>
        <taxon>Dikarya</taxon>
        <taxon>Ascomycota</taxon>
        <taxon>Pezizomycotina</taxon>
        <taxon>Leotiomycetes</taxon>
        <taxon>Helotiales</taxon>
        <taxon>Pezizellaceae</taxon>
        <taxon>Calycina</taxon>
    </lineage>
</organism>
<comment type="subcellular location">
    <subcellularLocation>
        <location evidence="1">Nucleus</location>
    </subcellularLocation>
</comment>
<dbReference type="PANTHER" id="PTHR13495:SF0">
    <property type="entry name" value="PSME3-INTERACTING PROTEIN"/>
    <property type="match status" value="1"/>
</dbReference>
<dbReference type="AlphaFoldDB" id="A0A9P7YWR6"/>
<feature type="compositionally biased region" description="Acidic residues" evidence="4">
    <location>
        <begin position="123"/>
        <end position="132"/>
    </location>
</feature>
<name>A0A9P7YWR6_9HELO</name>
<evidence type="ECO:0000256" key="3">
    <source>
        <dbReference type="SAM" id="Coils"/>
    </source>
</evidence>
<proteinExistence type="predicted"/>
<keyword evidence="3" id="KW-0175">Coiled coil</keyword>
<feature type="compositionally biased region" description="Basic and acidic residues" evidence="4">
    <location>
        <begin position="112"/>
        <end position="122"/>
    </location>
</feature>
<dbReference type="Pfam" id="PF10187">
    <property type="entry name" value="FAM192A_Fyv6_N"/>
    <property type="match status" value="1"/>
</dbReference>
<evidence type="ECO:0000313" key="6">
    <source>
        <dbReference type="EMBL" id="KAG9241087.1"/>
    </source>
</evidence>
<sequence>MSSGFVSSGTLDAPIERDDAWLAAQKEIELKRAAKAAAAVPGNQRSLFETLEANKAAKQDAFEEANKIKNQFRTLDADEIEFLDEVLESTRKEEARVKKETQESLIAFRKRQEEVDKRARDEEGAEGWEGGDDWAAAMGRKRKREKKEGLVKGVKVRRASTLEEKIVKPAADETKAAPVAKTAEKAEMAEYVKTSRAEVPAAVPKAASSVPPPKSGMSLVDYGSDDDDW</sequence>
<gene>
    <name evidence="6" type="ORF">BJ878DRAFT_249690</name>
</gene>
<feature type="coiled-coil region" evidence="3">
    <location>
        <begin position="51"/>
        <end position="100"/>
    </location>
</feature>
<evidence type="ECO:0000313" key="7">
    <source>
        <dbReference type="Proteomes" id="UP000887226"/>
    </source>
</evidence>
<dbReference type="PANTHER" id="PTHR13495">
    <property type="entry name" value="NEFA-INTERACTING NUCLEAR PROTEIN NIP30"/>
    <property type="match status" value="1"/>
</dbReference>
<evidence type="ECO:0000256" key="2">
    <source>
        <dbReference type="ARBA" id="ARBA00023242"/>
    </source>
</evidence>
<comment type="caution">
    <text evidence="6">The sequence shown here is derived from an EMBL/GenBank/DDBJ whole genome shotgun (WGS) entry which is preliminary data.</text>
</comment>
<evidence type="ECO:0000256" key="4">
    <source>
        <dbReference type="SAM" id="MobiDB-lite"/>
    </source>
</evidence>
<keyword evidence="2" id="KW-0539">Nucleus</keyword>
<feature type="region of interest" description="Disordered" evidence="4">
    <location>
        <begin position="112"/>
        <end position="134"/>
    </location>
</feature>
<evidence type="ECO:0000256" key="1">
    <source>
        <dbReference type="ARBA" id="ARBA00004123"/>
    </source>
</evidence>
<reference evidence="6" key="1">
    <citation type="journal article" date="2021" name="IMA Fungus">
        <title>Genomic characterization of three marine fungi, including Emericellopsis atlantica sp. nov. with signatures of a generalist lifestyle and marine biomass degradation.</title>
        <authorList>
            <person name="Hagestad O.C."/>
            <person name="Hou L."/>
            <person name="Andersen J.H."/>
            <person name="Hansen E.H."/>
            <person name="Altermark B."/>
            <person name="Li C."/>
            <person name="Kuhnert E."/>
            <person name="Cox R.J."/>
            <person name="Crous P.W."/>
            <person name="Spatafora J.W."/>
            <person name="Lail K."/>
            <person name="Amirebrahimi M."/>
            <person name="Lipzen A."/>
            <person name="Pangilinan J."/>
            <person name="Andreopoulos W."/>
            <person name="Hayes R.D."/>
            <person name="Ng V."/>
            <person name="Grigoriev I.V."/>
            <person name="Jackson S.A."/>
            <person name="Sutton T.D.S."/>
            <person name="Dobson A.D.W."/>
            <person name="Rama T."/>
        </authorList>
    </citation>
    <scope>NUCLEOTIDE SEQUENCE</scope>
    <source>
        <strain evidence="6">TRa3180A</strain>
    </source>
</reference>
<dbReference type="Proteomes" id="UP000887226">
    <property type="component" value="Unassembled WGS sequence"/>
</dbReference>
<feature type="compositionally biased region" description="Low complexity" evidence="4">
    <location>
        <begin position="199"/>
        <end position="209"/>
    </location>
</feature>
<dbReference type="InterPro" id="IPR039845">
    <property type="entry name" value="FAM192A"/>
</dbReference>
<dbReference type="EMBL" id="MU254274">
    <property type="protein sequence ID" value="KAG9241087.1"/>
    <property type="molecule type" value="Genomic_DNA"/>
</dbReference>
<accession>A0A9P7YWR6</accession>
<protein>
    <submittedName>
        <fullName evidence="6">N-terminal domain of NEFA-interacting nuclear protein NIP30-domain-containing protein</fullName>
    </submittedName>
</protein>
<dbReference type="InterPro" id="IPR019331">
    <property type="entry name" value="FAM192A/Fyv6_N"/>
</dbReference>
<feature type="region of interest" description="Disordered" evidence="4">
    <location>
        <begin position="195"/>
        <end position="229"/>
    </location>
</feature>
<dbReference type="OrthoDB" id="75807at2759"/>
<evidence type="ECO:0000259" key="5">
    <source>
        <dbReference type="Pfam" id="PF10187"/>
    </source>
</evidence>
<feature type="domain" description="FAM192A/Fyv6 N-terminal" evidence="5">
    <location>
        <begin position="5"/>
        <end position="109"/>
    </location>
</feature>
<keyword evidence="7" id="KW-1185">Reference proteome</keyword>